<name>I2H034_HENB6</name>
<dbReference type="GO" id="GO:0003724">
    <property type="term" value="F:RNA helicase activity"/>
    <property type="evidence" value="ECO:0007669"/>
    <property type="project" value="UniProtKB-EC"/>
</dbReference>
<keyword evidence="3" id="KW-0378">Hydrolase</keyword>
<evidence type="ECO:0000256" key="1">
    <source>
        <dbReference type="ARBA" id="ARBA00012552"/>
    </source>
</evidence>
<accession>I2H034</accession>
<dbReference type="eggNOG" id="KOG0329">
    <property type="taxonomic scope" value="Eukaryota"/>
</dbReference>
<feature type="region of interest" description="Disordered" evidence="7">
    <location>
        <begin position="16"/>
        <end position="66"/>
    </location>
</feature>
<feature type="domain" description="Helicase C-terminal" evidence="9">
    <location>
        <begin position="291"/>
        <end position="453"/>
    </location>
</feature>
<dbReference type="PROSITE" id="PS51192">
    <property type="entry name" value="HELICASE_ATP_BIND_1"/>
    <property type="match status" value="1"/>
</dbReference>
<protein>
    <recommendedName>
        <fullName evidence="1">RNA helicase</fullName>
        <ecNumber evidence="1">3.6.4.13</ecNumber>
    </recommendedName>
</protein>
<gene>
    <name evidence="11" type="primary">TBLA0B09205</name>
    <name evidence="11" type="ORF">TBLA_0B09205</name>
</gene>
<dbReference type="InterPro" id="IPR014001">
    <property type="entry name" value="Helicase_ATP-bd"/>
</dbReference>
<feature type="short sequence motif" description="Q motif" evidence="6">
    <location>
        <begin position="73"/>
        <end position="101"/>
    </location>
</feature>
<evidence type="ECO:0000256" key="3">
    <source>
        <dbReference type="ARBA" id="ARBA00022801"/>
    </source>
</evidence>
<dbReference type="Proteomes" id="UP000002866">
    <property type="component" value="Chromosome 2"/>
</dbReference>
<dbReference type="PROSITE" id="PS51194">
    <property type="entry name" value="HELICASE_CTER"/>
    <property type="match status" value="1"/>
</dbReference>
<feature type="domain" description="Helicase ATP-binding" evidence="8">
    <location>
        <begin position="104"/>
        <end position="279"/>
    </location>
</feature>
<feature type="domain" description="DEAD-box RNA helicase Q" evidence="10">
    <location>
        <begin position="73"/>
        <end position="101"/>
    </location>
</feature>
<dbReference type="SUPFAM" id="SSF52540">
    <property type="entry name" value="P-loop containing nucleoside triphosphate hydrolases"/>
    <property type="match status" value="1"/>
</dbReference>
<dbReference type="CDD" id="cd18787">
    <property type="entry name" value="SF2_C_DEAD"/>
    <property type="match status" value="1"/>
</dbReference>
<dbReference type="PANTHER" id="PTHR47958">
    <property type="entry name" value="ATP-DEPENDENT RNA HELICASE DBP3"/>
    <property type="match status" value="1"/>
</dbReference>
<dbReference type="EMBL" id="HE806317">
    <property type="protein sequence ID" value="CCH59736.1"/>
    <property type="molecule type" value="Genomic_DNA"/>
</dbReference>
<dbReference type="InterPro" id="IPR001650">
    <property type="entry name" value="Helicase_C-like"/>
</dbReference>
<dbReference type="KEGG" id="tbl:TBLA_0B09205"/>
<dbReference type="GO" id="GO:0003676">
    <property type="term" value="F:nucleic acid binding"/>
    <property type="evidence" value="ECO:0007669"/>
    <property type="project" value="InterPro"/>
</dbReference>
<evidence type="ECO:0000256" key="4">
    <source>
        <dbReference type="ARBA" id="ARBA00022806"/>
    </source>
</evidence>
<keyword evidence="5" id="KW-0067">ATP-binding</keyword>
<evidence type="ECO:0000256" key="2">
    <source>
        <dbReference type="ARBA" id="ARBA00022741"/>
    </source>
</evidence>
<dbReference type="InterPro" id="IPR014014">
    <property type="entry name" value="RNA_helicase_DEAD_Q_motif"/>
</dbReference>
<dbReference type="OMA" id="EHETTQE"/>
<reference evidence="11 12" key="1">
    <citation type="journal article" date="2011" name="Proc. Natl. Acad. Sci. U.S.A.">
        <title>Evolutionary erosion of yeast sex chromosomes by mating-type switching accidents.</title>
        <authorList>
            <person name="Gordon J.L."/>
            <person name="Armisen D."/>
            <person name="Proux-Wera E."/>
            <person name="Oheigeartaigh S.S."/>
            <person name="Byrne K.P."/>
            <person name="Wolfe K.H."/>
        </authorList>
    </citation>
    <scope>NUCLEOTIDE SEQUENCE [LARGE SCALE GENOMIC DNA]</scope>
    <source>
        <strain evidence="12">ATCC 34711 / CBS 6284 / DSM 70876 / NBRC 10599 / NRRL Y-10934 / UCD 77-7</strain>
    </source>
</reference>
<evidence type="ECO:0000313" key="12">
    <source>
        <dbReference type="Proteomes" id="UP000002866"/>
    </source>
</evidence>
<dbReference type="InterPro" id="IPR027417">
    <property type="entry name" value="P-loop_NTPase"/>
</dbReference>
<evidence type="ECO:0000259" key="9">
    <source>
        <dbReference type="PROSITE" id="PS51194"/>
    </source>
</evidence>
<dbReference type="Pfam" id="PF00270">
    <property type="entry name" value="DEAD"/>
    <property type="match status" value="1"/>
</dbReference>
<evidence type="ECO:0000259" key="10">
    <source>
        <dbReference type="PROSITE" id="PS51195"/>
    </source>
</evidence>
<dbReference type="HOGENOM" id="CLU_003041_1_0_1"/>
<dbReference type="AlphaFoldDB" id="I2H034"/>
<sequence length="453" mass="51648">MTLIQEDDVLEYSDIDEANRHKDLAISSSKEAVDNRDQEKKTDDSEDVEMTENEDPSLASQSRQNNSDAQLIPSFKDFMLKPVLIKALMDIEFEHPSEVQQQALPQALIGRDILCQGKSGSGKTAIFILSTLQNINLIRGEVSCAVLCHSRELAYQVNEEYKKFSKYMVDLITVASIGGTSIKNDGGVFKNKKKCPNIVVTTPGRLLVLVKNKIVDPTQLKTIVIDECDKVLSEEKMRNAFDEVFKLTLNEKQMMMFSATLSNEAKEICQKYTQNPLQIYIANEKKLILPRLKQYFFKVEEKRKTQKLTEILDDVNFNQVIIFVKSPKNAKLLATILNELNFTAITINGYTKTNLRLQNYKDFKENEVKILVTTDMFGRGLDFKRVNLAINYDLPISIDTFLHRVGRTGRFGSKGLAISFISNKKDEEMIENIQQRFDIRLQEAKNGEDICVI</sequence>
<proteinExistence type="predicted"/>
<dbReference type="InParanoid" id="I2H034"/>
<feature type="compositionally biased region" description="Acidic residues" evidence="7">
    <location>
        <begin position="44"/>
        <end position="55"/>
    </location>
</feature>
<dbReference type="RefSeq" id="XP_004179255.1">
    <property type="nucleotide sequence ID" value="XM_004179207.1"/>
</dbReference>
<keyword evidence="12" id="KW-1185">Reference proteome</keyword>
<dbReference type="GO" id="GO:0005524">
    <property type="term" value="F:ATP binding"/>
    <property type="evidence" value="ECO:0007669"/>
    <property type="project" value="UniProtKB-KW"/>
</dbReference>
<keyword evidence="4" id="KW-0347">Helicase</keyword>
<keyword evidence="2" id="KW-0547">Nucleotide-binding</keyword>
<dbReference type="SMART" id="SM00490">
    <property type="entry name" value="HELICc"/>
    <property type="match status" value="1"/>
</dbReference>
<evidence type="ECO:0000256" key="7">
    <source>
        <dbReference type="SAM" id="MobiDB-lite"/>
    </source>
</evidence>
<evidence type="ECO:0000313" key="11">
    <source>
        <dbReference type="EMBL" id="CCH59736.1"/>
    </source>
</evidence>
<dbReference type="OrthoDB" id="10265785at2759"/>
<dbReference type="EC" id="3.6.4.13" evidence="1"/>
<dbReference type="PROSITE" id="PS51195">
    <property type="entry name" value="Q_MOTIF"/>
    <property type="match status" value="1"/>
</dbReference>
<dbReference type="Pfam" id="PF00271">
    <property type="entry name" value="Helicase_C"/>
    <property type="match status" value="1"/>
</dbReference>
<evidence type="ECO:0000256" key="5">
    <source>
        <dbReference type="ARBA" id="ARBA00022840"/>
    </source>
</evidence>
<dbReference type="InterPro" id="IPR011545">
    <property type="entry name" value="DEAD/DEAH_box_helicase_dom"/>
</dbReference>
<organism evidence="11 12">
    <name type="scientific">Henningerozyma blattae (strain ATCC 34711 / CBS 6284 / DSM 70876 / NBRC 10599 / NRRL Y-10934 / UCD 77-7)</name>
    <name type="common">Yeast</name>
    <name type="synonym">Tetrapisispora blattae</name>
    <dbReference type="NCBI Taxonomy" id="1071380"/>
    <lineage>
        <taxon>Eukaryota</taxon>
        <taxon>Fungi</taxon>
        <taxon>Dikarya</taxon>
        <taxon>Ascomycota</taxon>
        <taxon>Saccharomycotina</taxon>
        <taxon>Saccharomycetes</taxon>
        <taxon>Saccharomycetales</taxon>
        <taxon>Saccharomycetaceae</taxon>
        <taxon>Henningerozyma</taxon>
    </lineage>
</organism>
<dbReference type="GeneID" id="14494123"/>
<evidence type="ECO:0000259" key="8">
    <source>
        <dbReference type="PROSITE" id="PS51192"/>
    </source>
</evidence>
<dbReference type="STRING" id="1071380.I2H034"/>
<dbReference type="GO" id="GO:0016787">
    <property type="term" value="F:hydrolase activity"/>
    <property type="evidence" value="ECO:0007669"/>
    <property type="project" value="UniProtKB-KW"/>
</dbReference>
<evidence type="ECO:0000256" key="6">
    <source>
        <dbReference type="PROSITE-ProRule" id="PRU00552"/>
    </source>
</evidence>
<dbReference type="SMART" id="SM00487">
    <property type="entry name" value="DEXDc"/>
    <property type="match status" value="1"/>
</dbReference>
<dbReference type="Gene3D" id="3.40.50.300">
    <property type="entry name" value="P-loop containing nucleotide triphosphate hydrolases"/>
    <property type="match status" value="2"/>
</dbReference>
<feature type="compositionally biased region" description="Basic and acidic residues" evidence="7">
    <location>
        <begin position="31"/>
        <end position="43"/>
    </location>
</feature>